<dbReference type="Pfam" id="PF05709">
    <property type="entry name" value="Sipho_tail"/>
    <property type="match status" value="1"/>
</dbReference>
<comment type="caution">
    <text evidence="2">The sequence shown here is derived from an EMBL/GenBank/DDBJ whole genome shotgun (WGS) entry which is preliminary data.</text>
</comment>
<dbReference type="Gene3D" id="2.40.30.200">
    <property type="match status" value="1"/>
</dbReference>
<gene>
    <name evidence="2" type="ORF">GJU41_12780</name>
</gene>
<evidence type="ECO:0000313" key="2">
    <source>
        <dbReference type="EMBL" id="MRX54850.1"/>
    </source>
</evidence>
<dbReference type="Proteomes" id="UP000441585">
    <property type="component" value="Unassembled WGS sequence"/>
</dbReference>
<sequence>MLREVGEPVDVLIEKLNGERKKFSEIGLIPRDFLVSTADVRTYSSEIQGRPGKIDKGADYGPRSITVPFMFEAVDLYDYPLFRDEIYAWLGSIEAFWIYEGRSAGIYKFESPGQYDDSKAYEVDSDIIYGKRYLVRRTSNLAPDQQGVWGLDSISFETVELPFGETTATTLTPFVIGNGEDEVENSIWTVGQAKIFDEEPRYTFTNPTTIQVYNGGTERVDPDEGMHLVIEYKGVSTNLKLKNQTNGSEWSFLGNSVANDSIKIEGVHSALNLLSIVRNTNLELIKLEPGWNTIQVTGATSGTLSFDFRWYFR</sequence>
<proteinExistence type="predicted"/>
<name>A0A6I2M9G8_9BACI</name>
<evidence type="ECO:0000313" key="3">
    <source>
        <dbReference type="Proteomes" id="UP000441585"/>
    </source>
</evidence>
<organism evidence="2 3">
    <name type="scientific">Metabacillus idriensis</name>
    <dbReference type="NCBI Taxonomy" id="324768"/>
    <lineage>
        <taxon>Bacteria</taxon>
        <taxon>Bacillati</taxon>
        <taxon>Bacillota</taxon>
        <taxon>Bacilli</taxon>
        <taxon>Bacillales</taxon>
        <taxon>Bacillaceae</taxon>
        <taxon>Metabacillus</taxon>
    </lineage>
</organism>
<dbReference type="AlphaFoldDB" id="A0A6I2M9G8"/>
<keyword evidence="3" id="KW-1185">Reference proteome</keyword>
<dbReference type="InterPro" id="IPR008841">
    <property type="entry name" value="Siphovirus-type_tail_N"/>
</dbReference>
<dbReference type="EMBL" id="WKKF01000002">
    <property type="protein sequence ID" value="MRX54850.1"/>
    <property type="molecule type" value="Genomic_DNA"/>
</dbReference>
<protein>
    <recommendedName>
        <fullName evidence="1">Siphovirus-type tail component RIFT-related domain-containing protein</fullName>
    </recommendedName>
</protein>
<accession>A0A6I2M9G8</accession>
<feature type="domain" description="Siphovirus-type tail component RIFT-related" evidence="1">
    <location>
        <begin position="21"/>
        <end position="124"/>
    </location>
</feature>
<evidence type="ECO:0000259" key="1">
    <source>
        <dbReference type="Pfam" id="PF05709"/>
    </source>
</evidence>
<reference evidence="2 3" key="1">
    <citation type="submission" date="2019-11" db="EMBL/GenBank/DDBJ databases">
        <title>Bacillus idriensis genome.</title>
        <authorList>
            <person name="Konopka E.N."/>
            <person name="Newman J.D."/>
        </authorList>
    </citation>
    <scope>NUCLEOTIDE SEQUENCE [LARGE SCALE GENOMIC DNA]</scope>
    <source>
        <strain evidence="2 3">DSM 19097</strain>
    </source>
</reference>